<gene>
    <name evidence="3" type="ORF">GCM10009838_00400</name>
</gene>
<evidence type="ECO:0000256" key="1">
    <source>
        <dbReference type="SAM" id="MobiDB-lite"/>
    </source>
</evidence>
<feature type="transmembrane region" description="Helical" evidence="2">
    <location>
        <begin position="865"/>
        <end position="887"/>
    </location>
</feature>
<keyword evidence="2" id="KW-0472">Membrane</keyword>
<feature type="region of interest" description="Disordered" evidence="1">
    <location>
        <begin position="768"/>
        <end position="856"/>
    </location>
</feature>
<dbReference type="Gene3D" id="3.40.190.10">
    <property type="entry name" value="Periplasmic binding protein-like II"/>
    <property type="match status" value="1"/>
</dbReference>
<keyword evidence="2" id="KW-0812">Transmembrane</keyword>
<evidence type="ECO:0000313" key="4">
    <source>
        <dbReference type="Proteomes" id="UP001499854"/>
    </source>
</evidence>
<protein>
    <recommendedName>
        <fullName evidence="5">PBP domain-containing protein</fullName>
    </recommendedName>
</protein>
<comment type="caution">
    <text evidence="3">The sequence shown here is derived from an EMBL/GenBank/DDBJ whole genome shotgun (WGS) entry which is preliminary data.</text>
</comment>
<feature type="compositionally biased region" description="Low complexity" evidence="1">
    <location>
        <begin position="768"/>
        <end position="786"/>
    </location>
</feature>
<dbReference type="EMBL" id="BAAAQM010000001">
    <property type="protein sequence ID" value="GAA1949265.1"/>
    <property type="molecule type" value="Genomic_DNA"/>
</dbReference>
<proteinExistence type="predicted"/>
<sequence length="906" mass="93293">MKQRQRGVPAGTVSAEAAPAGTVSAEAAPAGTVSAPPARARAATRRGAARTIGTRLRIVVGAACMLVGLTGLAAPMMSGPVHAEDAGSAVTVHGTGEFADLTITVGQTRDLVDQRIHVSWTGAKPTLFKGSDFAADFLQVMQCWGDPVKGPDRTQCQFGVLNDNRNASLVPDTRRLDGQYAPVTPDPIKADNVPFLGADGTVATVYNVPAGAPDSTTSFTQLFDRQSTNEVAYVQSASDGTGQLDFETESAQEAPHLGCGNASMVDAQGRPYACFLVIVPRGSTEIDGKPFDKFPDHPEKELVSSPLAASNWANHITVPLTFQPQTDACPPGQKTYAIAGSEQMAEAMRLWAPQACHVTGADYNLIRLSDDQARSVLTAPDPGLSFVGRALSAGDTPPGAPVVYAPVALSGLTISYELDQFADFNADPSVRVHDGTPLTGMKLTPKLVAKLLTQSYQNGVSVHAPEMQTGGVMADNPVDLTFDPEFQALNPQFKGLTFSLWISDSVITPTSGADAVAELWSWINRDKDARAFLDGVRDKGADGKPGMVVNPAYKGIALPISQFPKQDPYCYVPSPDTKPPSPELCAPDQHPWAPSMLAAARGIARGNNLAKINWNATSNPPGWEGNLQNTGQHSLMGVVDTASAQRFGLQTALLQNASGAFVAPDEAGLTAATTDMTTVDSIPLPDQRSKNPAAYPLAHLTYAATVPSRLTKEEGAAYADFLFYAVSAGQVPGASVGKLAPGYVTLPPSLGHAANVAIDAIRAQAGTGVPGPAGSSTGGASASGPGQVINIVIPGSTGSRATGTSGTGSSEPAGGSAGGAPGGNPPGTPAGTGPAQATGGVITPKPKPSSTPVPPSLTPANKLGAVRMTLLVLLVAGGALILAGPALRSWATKIPRRAIPSGVHLE</sequence>
<feature type="compositionally biased region" description="Pro residues" evidence="1">
    <location>
        <begin position="845"/>
        <end position="856"/>
    </location>
</feature>
<organism evidence="3 4">
    <name type="scientific">Catenulispora subtropica</name>
    <dbReference type="NCBI Taxonomy" id="450798"/>
    <lineage>
        <taxon>Bacteria</taxon>
        <taxon>Bacillati</taxon>
        <taxon>Actinomycetota</taxon>
        <taxon>Actinomycetes</taxon>
        <taxon>Catenulisporales</taxon>
        <taxon>Catenulisporaceae</taxon>
        <taxon>Catenulispora</taxon>
    </lineage>
</organism>
<feature type="region of interest" description="Disordered" evidence="1">
    <location>
        <begin position="1"/>
        <end position="47"/>
    </location>
</feature>
<feature type="compositionally biased region" description="Low complexity" evidence="1">
    <location>
        <begin position="829"/>
        <end position="844"/>
    </location>
</feature>
<name>A0ABP5BN23_9ACTN</name>
<keyword evidence="2" id="KW-1133">Transmembrane helix</keyword>
<dbReference type="Proteomes" id="UP001499854">
    <property type="component" value="Unassembled WGS sequence"/>
</dbReference>
<keyword evidence="4" id="KW-1185">Reference proteome</keyword>
<dbReference type="RefSeq" id="WP_344654798.1">
    <property type="nucleotide sequence ID" value="NZ_BAAAQM010000001.1"/>
</dbReference>
<accession>A0ABP5BN23</accession>
<feature type="compositionally biased region" description="Low complexity" evidence="1">
    <location>
        <begin position="794"/>
        <end position="814"/>
    </location>
</feature>
<reference evidence="4" key="1">
    <citation type="journal article" date="2019" name="Int. J. Syst. Evol. Microbiol.">
        <title>The Global Catalogue of Microorganisms (GCM) 10K type strain sequencing project: providing services to taxonomists for standard genome sequencing and annotation.</title>
        <authorList>
            <consortium name="The Broad Institute Genomics Platform"/>
            <consortium name="The Broad Institute Genome Sequencing Center for Infectious Disease"/>
            <person name="Wu L."/>
            <person name="Ma J."/>
        </authorList>
    </citation>
    <scope>NUCLEOTIDE SEQUENCE [LARGE SCALE GENOMIC DNA]</scope>
    <source>
        <strain evidence="4">JCM 16013</strain>
    </source>
</reference>
<feature type="transmembrane region" description="Helical" evidence="2">
    <location>
        <begin position="56"/>
        <end position="77"/>
    </location>
</feature>
<evidence type="ECO:0000313" key="3">
    <source>
        <dbReference type="EMBL" id="GAA1949265.1"/>
    </source>
</evidence>
<evidence type="ECO:0000256" key="2">
    <source>
        <dbReference type="SAM" id="Phobius"/>
    </source>
</evidence>
<dbReference type="SUPFAM" id="SSF53850">
    <property type="entry name" value="Periplasmic binding protein-like II"/>
    <property type="match status" value="1"/>
</dbReference>
<evidence type="ECO:0008006" key="5">
    <source>
        <dbReference type="Google" id="ProtNLM"/>
    </source>
</evidence>